<evidence type="ECO:0000313" key="3">
    <source>
        <dbReference type="EMBL" id="ASN66764.1"/>
    </source>
</evidence>
<proteinExistence type="evidence at transcript level"/>
<protein>
    <submittedName>
        <fullName evidence="3">SHR2</fullName>
    </submittedName>
</protein>
<keyword evidence="1" id="KW-0805">Transcription regulation</keyword>
<keyword evidence="2" id="KW-0804">Transcription</keyword>
<dbReference type="EMBL" id="MF045149">
    <property type="protein sequence ID" value="ASN66764.1"/>
    <property type="molecule type" value="mRNA"/>
</dbReference>
<dbReference type="AlphaFoldDB" id="A0A221SA85"/>
<dbReference type="Pfam" id="PF03514">
    <property type="entry name" value="GRAS"/>
    <property type="match status" value="1"/>
</dbReference>
<evidence type="ECO:0000256" key="1">
    <source>
        <dbReference type="ARBA" id="ARBA00023015"/>
    </source>
</evidence>
<name>A0A221SA85_9CONI</name>
<dbReference type="PROSITE" id="PS50985">
    <property type="entry name" value="GRAS"/>
    <property type="match status" value="1"/>
</dbReference>
<dbReference type="PANTHER" id="PTHR31636">
    <property type="entry name" value="OSJNBA0084A10.13 PROTEIN-RELATED"/>
    <property type="match status" value="1"/>
</dbReference>
<sequence length="429" mass="48804">MSYSFYTHSTAIKDMDSNKGELELLPQIRTRNRNISNIDPVNMLSSIDTGSFEQGVGSNPGPWASNLLLDCAKAIMEKEMGKVQQLLWMLNELASPYGDCEQRVAAYFLQALFCKMMETGPSCHKTLCAAVERNCCFDSMRKMILKFQEASPWTTFGHVAANSAILEAFDGENCLHIVDMSTTLCTQWPMLLESLATRNDGTPNLRLTTVILRGMSNCNSVMKEIGQRMEKFARLMGVPFEFSVVYKEEDEELDLTRIELRPDEVLAVNCVYSLQRLKHKDSLLSALRNMNPKIVTVVEEEVDLESGDFYERFCECHRFFSLCFVSLEESFGRTSNERLMLEREMGRSLVNILACPDNCEHREKSSQWAVRFDGAGFEPWPFSDDAVDDVRALLKRYKEGWGLNTVNSHALFLTWKGQAAVWASAWKPK</sequence>
<reference evidence="3" key="1">
    <citation type="journal article" date="2017" name="Genes (Basel)">
        <title>Cloning and Characterization of ThSHRs and ThSCR Transcription Factors in Taxodium Hybrid 'Zhongshanshan 406'.</title>
        <authorList>
            <person name="Wang Z."/>
            <person name="Yin Y."/>
            <person name="Hua J."/>
            <person name="Fan W."/>
            <person name="Yu C."/>
            <person name="Xuan L."/>
            <person name="Yu F."/>
        </authorList>
    </citation>
    <scope>NUCLEOTIDE SEQUENCE</scope>
    <source>
        <tissue evidence="3">Root</tissue>
    </source>
</reference>
<organism evidence="3">
    <name type="scientific">Taxodium sp. 'Zhongshanshan'</name>
    <dbReference type="NCBI Taxonomy" id="1867930"/>
    <lineage>
        <taxon>Eukaryota</taxon>
        <taxon>Viridiplantae</taxon>
        <taxon>Streptophyta</taxon>
        <taxon>Embryophyta</taxon>
        <taxon>Tracheophyta</taxon>
        <taxon>Spermatophyta</taxon>
        <taxon>Pinopsida</taxon>
        <taxon>Pinidae</taxon>
        <taxon>Conifers II</taxon>
        <taxon>Cupressales</taxon>
        <taxon>Cupressaceae</taxon>
        <taxon>Taxodium</taxon>
    </lineage>
</organism>
<accession>A0A221SA85</accession>
<dbReference type="InterPro" id="IPR005202">
    <property type="entry name" value="TF_GRAS"/>
</dbReference>
<evidence type="ECO:0000256" key="2">
    <source>
        <dbReference type="ARBA" id="ARBA00023163"/>
    </source>
</evidence>